<proteinExistence type="inferred from homology"/>
<dbReference type="InterPro" id="IPR002000">
    <property type="entry name" value="Lysosome-assoc_membr_glycop"/>
</dbReference>
<dbReference type="EnsemblMetazoa" id="XM_038194481.1">
    <property type="protein sequence ID" value="XP_038050409.1"/>
    <property type="gene ID" value="LOC119723689"/>
</dbReference>
<evidence type="ECO:0000256" key="12">
    <source>
        <dbReference type="ARBA" id="ARBA00023180"/>
    </source>
</evidence>
<dbReference type="Pfam" id="PF01299">
    <property type="entry name" value="Lamp2-like_luminal"/>
    <property type="match status" value="1"/>
</dbReference>
<keyword evidence="11 20" id="KW-0472">Membrane</keyword>
<evidence type="ECO:0000256" key="18">
    <source>
        <dbReference type="ARBA" id="ARBA00074379"/>
    </source>
</evidence>
<evidence type="ECO:0000256" key="3">
    <source>
        <dbReference type="ARBA" id="ARBA00004172"/>
    </source>
</evidence>
<dbReference type="InterPro" id="IPR048528">
    <property type="entry name" value="Lamp2-like_luminal"/>
</dbReference>
<evidence type="ECO:0000256" key="5">
    <source>
        <dbReference type="ARBA" id="ARBA00009644"/>
    </source>
</evidence>
<comment type="similarity">
    <text evidence="5">Belongs to the LAMP family.</text>
</comment>
<comment type="subcellular location">
    <subcellularLocation>
        <location evidence="4">Cell projection</location>
        <location evidence="4">Dendrite</location>
    </subcellularLocation>
    <subcellularLocation>
        <location evidence="17">Cell projection</location>
        <location evidence="17">Growth cone membrane</location>
        <topology evidence="17">Single-pass type I membrane protein</topology>
    </subcellularLocation>
    <subcellularLocation>
        <location evidence="15">Cytoplasmic vesicle</location>
        <location evidence="15">Secretory vesicle</location>
        <location evidence="15">Synaptic vesicle membrane</location>
        <topology evidence="15">Single-pass type I membrane protein</topology>
    </subcellularLocation>
    <subcellularLocation>
        <location evidence="2">Early endosome membrane</location>
        <topology evidence="2">Single-pass type I membrane protein</topology>
    </subcellularLocation>
    <subcellularLocation>
        <location evidence="1">Endoplasmic reticulum-Golgi intermediate compartment membrane</location>
        <topology evidence="1">Single-pass type I membrane protein</topology>
    </subcellularLocation>
    <subcellularLocation>
        <location evidence="3">Recycling endosome</location>
    </subcellularLocation>
</comment>
<feature type="domain" description="Lysosome-associated membrane glycoprotein 2-like luminal" evidence="22">
    <location>
        <begin position="33"/>
        <end position="180"/>
    </location>
</feature>
<evidence type="ECO:0000256" key="16">
    <source>
        <dbReference type="ARBA" id="ARBA00053950"/>
    </source>
</evidence>
<evidence type="ECO:0000259" key="22">
    <source>
        <dbReference type="Pfam" id="PF01299"/>
    </source>
</evidence>
<dbReference type="GO" id="GO:0031902">
    <property type="term" value="C:late endosome membrane"/>
    <property type="evidence" value="ECO:0007669"/>
    <property type="project" value="TreeGrafter"/>
</dbReference>
<evidence type="ECO:0000256" key="21">
    <source>
        <dbReference type="SAM" id="SignalP"/>
    </source>
</evidence>
<evidence type="ECO:0000256" key="9">
    <source>
        <dbReference type="ARBA" id="ARBA00022989"/>
    </source>
</evidence>
<dbReference type="GeneID" id="119723689"/>
<evidence type="ECO:0000256" key="17">
    <source>
        <dbReference type="ARBA" id="ARBA00060492"/>
    </source>
</evidence>
<keyword evidence="12" id="KW-0325">Glycoprotein</keyword>
<evidence type="ECO:0000256" key="2">
    <source>
        <dbReference type="ARBA" id="ARBA00004158"/>
    </source>
</evidence>
<keyword evidence="14" id="KW-0968">Cytoplasmic vesicle</keyword>
<accession>A0A913ZG51</accession>
<evidence type="ECO:0000256" key="10">
    <source>
        <dbReference type="ARBA" id="ARBA00023018"/>
    </source>
</evidence>
<evidence type="ECO:0000256" key="13">
    <source>
        <dbReference type="ARBA" id="ARBA00023273"/>
    </source>
</evidence>
<evidence type="ECO:0000313" key="24">
    <source>
        <dbReference type="Proteomes" id="UP000887568"/>
    </source>
</evidence>
<dbReference type="GO" id="GO:0005886">
    <property type="term" value="C:plasma membrane"/>
    <property type="evidence" value="ECO:0007669"/>
    <property type="project" value="UniProtKB-SubCell"/>
</dbReference>
<sequence length="249" mass="27624">MEGSSASFALLLLLYVFGDVTNVVSADTPPPAGDWTVYDDKENICMLLAFSAQIDVHEKTGVEKKVIDIMPSFVASSSCDSLYRNVKFENQSIRASEHPQIQLTFYMNPFEKVYTMTTVFAEWFDDIQKVPYSDQKTSTNFLSSTVPGGHSYFCPDKLTIDLPEGDGTLYFWNMHLQPFAESFGPVYGPEQPCESNAWITVVCSLIGVGIFLVFLVIGVWLLRRKTRNAAYDSFDAQPSSSSSSSSSGS</sequence>
<evidence type="ECO:0000256" key="8">
    <source>
        <dbReference type="ARBA" id="ARBA00022753"/>
    </source>
</evidence>
<dbReference type="RefSeq" id="XP_038050409.1">
    <property type="nucleotide sequence ID" value="XM_038194481.1"/>
</dbReference>
<feature type="transmembrane region" description="Helical" evidence="20">
    <location>
        <begin position="197"/>
        <end position="222"/>
    </location>
</feature>
<evidence type="ECO:0000256" key="14">
    <source>
        <dbReference type="ARBA" id="ARBA00023329"/>
    </source>
</evidence>
<keyword evidence="7 21" id="KW-0732">Signal</keyword>
<comment type="function">
    <text evidence="16">Plays a role in short-term synaptic plasticity in a subset of GABAergic neurons in the brain.</text>
</comment>
<feature type="signal peptide" evidence="21">
    <location>
        <begin position="1"/>
        <end position="26"/>
    </location>
</feature>
<protein>
    <recommendedName>
        <fullName evidence="18">Lysosome-associated membrane glycoprotein 5</fullName>
    </recommendedName>
    <alternativeName>
        <fullName evidence="19">Lysosome-associated membrane protein 5</fullName>
    </alternativeName>
</protein>
<name>A0A913ZG51_PATMI</name>
<evidence type="ECO:0000256" key="20">
    <source>
        <dbReference type="SAM" id="Phobius"/>
    </source>
</evidence>
<keyword evidence="10" id="KW-0770">Synapse</keyword>
<evidence type="ECO:0000256" key="6">
    <source>
        <dbReference type="ARBA" id="ARBA00022692"/>
    </source>
</evidence>
<organism evidence="23 24">
    <name type="scientific">Patiria miniata</name>
    <name type="common">Bat star</name>
    <name type="synonym">Asterina miniata</name>
    <dbReference type="NCBI Taxonomy" id="46514"/>
    <lineage>
        <taxon>Eukaryota</taxon>
        <taxon>Metazoa</taxon>
        <taxon>Echinodermata</taxon>
        <taxon>Eleutherozoa</taxon>
        <taxon>Asterozoa</taxon>
        <taxon>Asteroidea</taxon>
        <taxon>Valvatacea</taxon>
        <taxon>Valvatida</taxon>
        <taxon>Asterinidae</taxon>
        <taxon>Patiria</taxon>
    </lineage>
</organism>
<reference evidence="23" key="1">
    <citation type="submission" date="2022-11" db="UniProtKB">
        <authorList>
            <consortium name="EnsemblMetazoa"/>
        </authorList>
    </citation>
    <scope>IDENTIFICATION</scope>
</reference>
<keyword evidence="8" id="KW-0967">Endosome</keyword>
<dbReference type="GO" id="GO:0005765">
    <property type="term" value="C:lysosomal membrane"/>
    <property type="evidence" value="ECO:0007669"/>
    <property type="project" value="TreeGrafter"/>
</dbReference>
<evidence type="ECO:0000313" key="23">
    <source>
        <dbReference type="EnsemblMetazoa" id="XP_038050409.1"/>
    </source>
</evidence>
<feature type="chain" id="PRO_5037263365" description="Lysosome-associated membrane glycoprotein 5" evidence="21">
    <location>
        <begin position="27"/>
        <end position="249"/>
    </location>
</feature>
<dbReference type="Proteomes" id="UP000887568">
    <property type="component" value="Unplaced"/>
</dbReference>
<evidence type="ECO:0000256" key="4">
    <source>
        <dbReference type="ARBA" id="ARBA00004279"/>
    </source>
</evidence>
<keyword evidence="9 20" id="KW-1133">Transmembrane helix</keyword>
<dbReference type="GO" id="GO:0072594">
    <property type="term" value="P:establishment of protein localization to organelle"/>
    <property type="evidence" value="ECO:0007669"/>
    <property type="project" value="TreeGrafter"/>
</dbReference>
<evidence type="ECO:0000256" key="19">
    <source>
        <dbReference type="ARBA" id="ARBA00076257"/>
    </source>
</evidence>
<keyword evidence="6 20" id="KW-0812">Transmembrane</keyword>
<keyword evidence="13" id="KW-0966">Cell projection</keyword>
<dbReference type="PANTHER" id="PTHR11506">
    <property type="entry name" value="LYSOSOME-ASSOCIATED MEMBRANE GLYCOPROTEIN"/>
    <property type="match status" value="1"/>
</dbReference>
<dbReference type="AlphaFoldDB" id="A0A913ZG51"/>
<evidence type="ECO:0000256" key="7">
    <source>
        <dbReference type="ARBA" id="ARBA00022729"/>
    </source>
</evidence>
<keyword evidence="24" id="KW-1185">Reference proteome</keyword>
<dbReference type="OrthoDB" id="10122345at2759"/>
<dbReference type="Gene3D" id="2.40.160.110">
    <property type="match status" value="1"/>
</dbReference>
<dbReference type="PANTHER" id="PTHR11506:SF35">
    <property type="entry name" value="LYSOSOME-ASSOCIATED MEMBRANE GLYCOPROTEIN 5"/>
    <property type="match status" value="1"/>
</dbReference>
<evidence type="ECO:0000256" key="11">
    <source>
        <dbReference type="ARBA" id="ARBA00023136"/>
    </source>
</evidence>
<evidence type="ECO:0000256" key="1">
    <source>
        <dbReference type="ARBA" id="ARBA00004151"/>
    </source>
</evidence>
<evidence type="ECO:0000256" key="15">
    <source>
        <dbReference type="ARBA" id="ARBA00029428"/>
    </source>
</evidence>